<organism evidence="9 10">
    <name type="scientific">Fodinibacter luteus</name>
    <dbReference type="NCBI Taxonomy" id="552064"/>
    <lineage>
        <taxon>Bacteria</taxon>
        <taxon>Bacillati</taxon>
        <taxon>Actinomycetota</taxon>
        <taxon>Actinomycetes</taxon>
        <taxon>Micrococcales</taxon>
        <taxon>Intrasporangiaceae</taxon>
        <taxon>Fodinibacter (ex Wang et al. 2009)</taxon>
    </lineage>
</organism>
<dbReference type="InterPro" id="IPR008271">
    <property type="entry name" value="Ser/Thr_kinase_AS"/>
</dbReference>
<accession>A0ABP8KNH1</accession>
<feature type="transmembrane region" description="Helical" evidence="7">
    <location>
        <begin position="481"/>
        <end position="506"/>
    </location>
</feature>
<feature type="region of interest" description="Disordered" evidence="6">
    <location>
        <begin position="336"/>
        <end position="473"/>
    </location>
</feature>
<dbReference type="Proteomes" id="UP001500945">
    <property type="component" value="Unassembled WGS sequence"/>
</dbReference>
<feature type="transmembrane region" description="Helical" evidence="7">
    <location>
        <begin position="590"/>
        <end position="610"/>
    </location>
</feature>
<feature type="binding site" evidence="5">
    <location>
        <position position="55"/>
    </location>
    <ligand>
        <name>ATP</name>
        <dbReference type="ChEBI" id="CHEBI:30616"/>
    </ligand>
</feature>
<feature type="transmembrane region" description="Helical" evidence="7">
    <location>
        <begin position="545"/>
        <end position="578"/>
    </location>
</feature>
<sequence length="671" mass="68015">MSADAIADGSLPDGPEPHREHARLGEYRLVQRIGEGGMGVVHLALDRHGRAVALKVLRTHVAHDPDARARLAREVDTLGRIRSPYVAPIIDADVEGPTPYIVTRYVPGPSLDEHVTERGLLPPAELHRVASGLAEALDAIHSAGVVHRDVKPGNVLLVDGEPVLIDFGIAHVADDIRLTMAGLVMGTPGYLAPEVVAGEDVTPATDWWGWAATTAFAASGTPPFGRGAMSAVLARVARGEPDLVAVDPRIEPLLYAALSPDPTERPHHDEVVAALESYAHGGPVTEAIRVRRVHPDTRVLATPETSVLPLAPPAPSAEAGAEAGAVAGVVLTGGGGAGAAAPGGGDAVPLGSAAPSPPPPPPTASPGAAPPASVLPPPPVTAVSSGRPAGPPGWELARPAGEQPPPPPVRQPAGPASYGPAGSAPPARPAPPAPPGSYGAPIPRPPGGPLPESESDWDAARLGHGPYGDPRIGRPTRSGTLLALLAVLAALTAAAPVLAGLVLVGWATLARTADRSVTSLVMRRHERGARGSDVAVAVASSPWHLVVGLVGAVVTAVLPLLVGVCAVFATALVLSALTGTDVRADDVLPLLSAGVFAGLTAWWGPGGASLRRGSRSIVRGLTPGNTTRQVVAALLLVGAAGILASTLTGDGPSWWPRTTPPAWVDTTVPTP</sequence>
<keyword evidence="1" id="KW-0808">Transferase</keyword>
<keyword evidence="7" id="KW-0812">Transmembrane</keyword>
<keyword evidence="7" id="KW-1133">Transmembrane helix</keyword>
<evidence type="ECO:0000256" key="7">
    <source>
        <dbReference type="SAM" id="Phobius"/>
    </source>
</evidence>
<dbReference type="PROSITE" id="PS00107">
    <property type="entry name" value="PROTEIN_KINASE_ATP"/>
    <property type="match status" value="1"/>
</dbReference>
<keyword evidence="3" id="KW-0418">Kinase</keyword>
<feature type="compositionally biased region" description="Gly residues" evidence="6">
    <location>
        <begin position="336"/>
        <end position="346"/>
    </location>
</feature>
<dbReference type="CDD" id="cd14014">
    <property type="entry name" value="STKc_PknB_like"/>
    <property type="match status" value="1"/>
</dbReference>
<dbReference type="InterPro" id="IPR017441">
    <property type="entry name" value="Protein_kinase_ATP_BS"/>
</dbReference>
<evidence type="ECO:0000256" key="1">
    <source>
        <dbReference type="ARBA" id="ARBA00022679"/>
    </source>
</evidence>
<reference evidence="10" key="1">
    <citation type="journal article" date="2019" name="Int. J. Syst. Evol. Microbiol.">
        <title>The Global Catalogue of Microorganisms (GCM) 10K type strain sequencing project: providing services to taxonomists for standard genome sequencing and annotation.</title>
        <authorList>
            <consortium name="The Broad Institute Genomics Platform"/>
            <consortium name="The Broad Institute Genome Sequencing Center for Infectious Disease"/>
            <person name="Wu L."/>
            <person name="Ma J."/>
        </authorList>
    </citation>
    <scope>NUCLEOTIDE SEQUENCE [LARGE SCALE GENOMIC DNA]</scope>
    <source>
        <strain evidence="10">JCM 17809</strain>
    </source>
</reference>
<keyword evidence="7" id="KW-0472">Membrane</keyword>
<dbReference type="Gene3D" id="1.10.510.10">
    <property type="entry name" value="Transferase(Phosphotransferase) domain 1"/>
    <property type="match status" value="1"/>
</dbReference>
<dbReference type="EMBL" id="BAABGM010000022">
    <property type="protein sequence ID" value="GAA4410992.1"/>
    <property type="molecule type" value="Genomic_DNA"/>
</dbReference>
<dbReference type="Gene3D" id="3.30.200.20">
    <property type="entry name" value="Phosphorylase Kinase, domain 1"/>
    <property type="match status" value="1"/>
</dbReference>
<dbReference type="SMART" id="SM00220">
    <property type="entry name" value="S_TKc"/>
    <property type="match status" value="1"/>
</dbReference>
<keyword evidence="4 5" id="KW-0067">ATP-binding</keyword>
<keyword evidence="10" id="KW-1185">Reference proteome</keyword>
<name>A0ABP8KNH1_9MICO</name>
<dbReference type="Pfam" id="PF00069">
    <property type="entry name" value="Pkinase"/>
    <property type="match status" value="1"/>
</dbReference>
<evidence type="ECO:0000256" key="6">
    <source>
        <dbReference type="SAM" id="MobiDB-lite"/>
    </source>
</evidence>
<dbReference type="PANTHER" id="PTHR43289:SF34">
    <property type="entry name" value="SERINE_THREONINE-PROTEIN KINASE YBDM-RELATED"/>
    <property type="match status" value="1"/>
</dbReference>
<comment type="caution">
    <text evidence="9">The sequence shown here is derived from an EMBL/GenBank/DDBJ whole genome shotgun (WGS) entry which is preliminary data.</text>
</comment>
<evidence type="ECO:0000259" key="8">
    <source>
        <dbReference type="PROSITE" id="PS50011"/>
    </source>
</evidence>
<protein>
    <recommendedName>
        <fullName evidence="8">Protein kinase domain-containing protein</fullName>
    </recommendedName>
</protein>
<evidence type="ECO:0000256" key="2">
    <source>
        <dbReference type="ARBA" id="ARBA00022741"/>
    </source>
</evidence>
<keyword evidence="2 5" id="KW-0547">Nucleotide-binding</keyword>
<feature type="transmembrane region" description="Helical" evidence="7">
    <location>
        <begin position="630"/>
        <end position="648"/>
    </location>
</feature>
<dbReference type="SUPFAM" id="SSF56112">
    <property type="entry name" value="Protein kinase-like (PK-like)"/>
    <property type="match status" value="1"/>
</dbReference>
<dbReference type="PROSITE" id="PS50011">
    <property type="entry name" value="PROTEIN_KINASE_DOM"/>
    <property type="match status" value="1"/>
</dbReference>
<feature type="compositionally biased region" description="Low complexity" evidence="6">
    <location>
        <begin position="411"/>
        <end position="425"/>
    </location>
</feature>
<feature type="domain" description="Protein kinase" evidence="8">
    <location>
        <begin position="27"/>
        <end position="279"/>
    </location>
</feature>
<dbReference type="RefSeq" id="WP_345207671.1">
    <property type="nucleotide sequence ID" value="NZ_BAABGM010000022.1"/>
</dbReference>
<dbReference type="InterPro" id="IPR000719">
    <property type="entry name" value="Prot_kinase_dom"/>
</dbReference>
<dbReference type="PROSITE" id="PS00108">
    <property type="entry name" value="PROTEIN_KINASE_ST"/>
    <property type="match status" value="1"/>
</dbReference>
<evidence type="ECO:0000313" key="9">
    <source>
        <dbReference type="EMBL" id="GAA4410992.1"/>
    </source>
</evidence>
<dbReference type="InterPro" id="IPR011009">
    <property type="entry name" value="Kinase-like_dom_sf"/>
</dbReference>
<feature type="compositionally biased region" description="Pro residues" evidence="6">
    <location>
        <begin position="426"/>
        <end position="435"/>
    </location>
</feature>
<gene>
    <name evidence="9" type="ORF">GCM10023168_31300</name>
</gene>
<proteinExistence type="predicted"/>
<dbReference type="PANTHER" id="PTHR43289">
    <property type="entry name" value="MITOGEN-ACTIVATED PROTEIN KINASE KINASE KINASE 20-RELATED"/>
    <property type="match status" value="1"/>
</dbReference>
<evidence type="ECO:0000256" key="4">
    <source>
        <dbReference type="ARBA" id="ARBA00022840"/>
    </source>
</evidence>
<evidence type="ECO:0000256" key="5">
    <source>
        <dbReference type="PROSITE-ProRule" id="PRU10141"/>
    </source>
</evidence>
<evidence type="ECO:0000256" key="3">
    <source>
        <dbReference type="ARBA" id="ARBA00022777"/>
    </source>
</evidence>
<feature type="compositionally biased region" description="Pro residues" evidence="6">
    <location>
        <begin position="355"/>
        <end position="364"/>
    </location>
</feature>
<evidence type="ECO:0000313" key="10">
    <source>
        <dbReference type="Proteomes" id="UP001500945"/>
    </source>
</evidence>